<reference evidence="4 5" key="1">
    <citation type="submission" date="2020-06" db="EMBL/GenBank/DDBJ databases">
        <title>Transcriptomic and genomic resources for Thalictrum thalictroides and T. hernandezii: Facilitating candidate gene discovery in an emerging model plant lineage.</title>
        <authorList>
            <person name="Arias T."/>
            <person name="Riano-Pachon D.M."/>
            <person name="Di Stilio V.S."/>
        </authorList>
    </citation>
    <scope>NUCLEOTIDE SEQUENCE [LARGE SCALE GENOMIC DNA]</scope>
    <source>
        <strain evidence="5">cv. WT478/WT964</strain>
        <tissue evidence="4">Leaves</tissue>
    </source>
</reference>
<name>A0A7J6WCE3_THATH</name>
<organism evidence="4 5">
    <name type="scientific">Thalictrum thalictroides</name>
    <name type="common">Rue-anemone</name>
    <name type="synonym">Anemone thalictroides</name>
    <dbReference type="NCBI Taxonomy" id="46969"/>
    <lineage>
        <taxon>Eukaryota</taxon>
        <taxon>Viridiplantae</taxon>
        <taxon>Streptophyta</taxon>
        <taxon>Embryophyta</taxon>
        <taxon>Tracheophyta</taxon>
        <taxon>Spermatophyta</taxon>
        <taxon>Magnoliopsida</taxon>
        <taxon>Ranunculales</taxon>
        <taxon>Ranunculaceae</taxon>
        <taxon>Thalictroideae</taxon>
        <taxon>Thalictrum</taxon>
    </lineage>
</organism>
<dbReference type="OrthoDB" id="1912459at2759"/>
<dbReference type="EMBL" id="JABWDY010018589">
    <property type="protein sequence ID" value="KAF5194528.1"/>
    <property type="molecule type" value="Genomic_DNA"/>
</dbReference>
<dbReference type="GO" id="GO:0006355">
    <property type="term" value="P:regulation of DNA-templated transcription"/>
    <property type="evidence" value="ECO:0007669"/>
    <property type="project" value="InterPro"/>
</dbReference>
<keyword evidence="5" id="KW-1185">Reference proteome</keyword>
<evidence type="ECO:0000256" key="1">
    <source>
        <dbReference type="ARBA" id="ARBA00004123"/>
    </source>
</evidence>
<dbReference type="InterPro" id="IPR036546">
    <property type="entry name" value="MED15_KIX"/>
</dbReference>
<evidence type="ECO:0000313" key="4">
    <source>
        <dbReference type="EMBL" id="KAF5194528.1"/>
    </source>
</evidence>
<gene>
    <name evidence="4" type="ORF">FRX31_015883</name>
</gene>
<dbReference type="GO" id="GO:0003712">
    <property type="term" value="F:transcription coregulator activity"/>
    <property type="evidence" value="ECO:0007669"/>
    <property type="project" value="InterPro"/>
</dbReference>
<sequence length="71" mass="8125">MESNNDWRSELERGGARQGLVNNLVDTMKLQYPVLSSERLLQLQTSAVTFEQNVFFGATSQVLFIVLLEEY</sequence>
<dbReference type="AlphaFoldDB" id="A0A7J6WCE3"/>
<accession>A0A7J6WCE3</accession>
<proteinExistence type="predicted"/>
<evidence type="ECO:0000313" key="5">
    <source>
        <dbReference type="Proteomes" id="UP000554482"/>
    </source>
</evidence>
<comment type="subcellular location">
    <subcellularLocation>
        <location evidence="1">Nucleus</location>
    </subcellularLocation>
</comment>
<keyword evidence="2" id="KW-0539">Nucleus</keyword>
<comment type="caution">
    <text evidence="4">The sequence shown here is derived from an EMBL/GenBank/DDBJ whole genome shotgun (WGS) entry which is preliminary data.</text>
</comment>
<protein>
    <recommendedName>
        <fullName evidence="3">Mediator complex subunit 15 KIX domain-containing protein</fullName>
    </recommendedName>
</protein>
<dbReference type="GO" id="GO:0005634">
    <property type="term" value="C:nucleus"/>
    <property type="evidence" value="ECO:0007669"/>
    <property type="project" value="UniProtKB-SubCell"/>
</dbReference>
<dbReference type="Gene3D" id="1.10.246.20">
    <property type="entry name" value="Coactivator CBP, KIX domain"/>
    <property type="match status" value="1"/>
</dbReference>
<dbReference type="Pfam" id="PF16987">
    <property type="entry name" value="KIX_2"/>
    <property type="match status" value="1"/>
</dbReference>
<evidence type="ECO:0000256" key="2">
    <source>
        <dbReference type="ARBA" id="ARBA00023242"/>
    </source>
</evidence>
<feature type="domain" description="Mediator complex subunit 15 KIX" evidence="3">
    <location>
        <begin position="5"/>
        <end position="62"/>
    </location>
</feature>
<dbReference type="Proteomes" id="UP000554482">
    <property type="component" value="Unassembled WGS sequence"/>
</dbReference>
<dbReference type="InterPro" id="IPR036529">
    <property type="entry name" value="KIX_dom_sf"/>
</dbReference>
<evidence type="ECO:0000259" key="3">
    <source>
        <dbReference type="Pfam" id="PF16987"/>
    </source>
</evidence>